<keyword evidence="1" id="KW-1133">Transmembrane helix</keyword>
<sequence length="103" mass="11919">MFKRNKADEMDKEIRSKSIITAHYYTQFMLIVWIIIYTVKNRTILMPMYVLLVGLLVRGASSLIFRHDFGDERWKKGLVILLSATAAVVFLFMLSFGKTKVGI</sequence>
<dbReference type="PATRIC" id="fig|1341156.4.peg.3814"/>
<dbReference type="OrthoDB" id="1692805at2"/>
<dbReference type="AlphaFoldDB" id="A0A011VT81"/>
<evidence type="ECO:0000313" key="3">
    <source>
        <dbReference type="Proteomes" id="UP000021369"/>
    </source>
</evidence>
<dbReference type="EMBL" id="JEOB01000004">
    <property type="protein sequence ID" value="EXM38461.1"/>
    <property type="molecule type" value="Genomic_DNA"/>
</dbReference>
<keyword evidence="3" id="KW-1185">Reference proteome</keyword>
<feature type="transmembrane region" description="Helical" evidence="1">
    <location>
        <begin position="21"/>
        <end position="39"/>
    </location>
</feature>
<evidence type="ECO:0000313" key="2">
    <source>
        <dbReference type="EMBL" id="EXM38461.1"/>
    </source>
</evidence>
<proteinExistence type="predicted"/>
<evidence type="ECO:0000256" key="1">
    <source>
        <dbReference type="SAM" id="Phobius"/>
    </source>
</evidence>
<name>A0A011VT81_RUMAL</name>
<feature type="transmembrane region" description="Helical" evidence="1">
    <location>
        <begin position="45"/>
        <end position="65"/>
    </location>
</feature>
<keyword evidence="1" id="KW-0472">Membrane</keyword>
<gene>
    <name evidence="2" type="ORF">RASY3_13930</name>
</gene>
<feature type="transmembrane region" description="Helical" evidence="1">
    <location>
        <begin position="77"/>
        <end position="97"/>
    </location>
</feature>
<dbReference type="Proteomes" id="UP000021369">
    <property type="component" value="Unassembled WGS sequence"/>
</dbReference>
<dbReference type="RefSeq" id="WP_024856887.1">
    <property type="nucleotide sequence ID" value="NZ_JEOB01000004.1"/>
</dbReference>
<comment type="caution">
    <text evidence="2">The sequence shown here is derived from an EMBL/GenBank/DDBJ whole genome shotgun (WGS) entry which is preliminary data.</text>
</comment>
<reference evidence="2 3" key="1">
    <citation type="submission" date="2013-06" db="EMBL/GenBank/DDBJ databases">
        <title>Rumen cellulosomics: divergent fiber-degrading strategies revealed by comparative genome-wide analysis of six Ruminococcal strains.</title>
        <authorList>
            <person name="Dassa B."/>
            <person name="Borovok I."/>
            <person name="Lamed R."/>
            <person name="Flint H."/>
            <person name="Yeoman C.J."/>
            <person name="White B."/>
            <person name="Bayer E.A."/>
        </authorList>
    </citation>
    <scope>NUCLEOTIDE SEQUENCE [LARGE SCALE GENOMIC DNA]</scope>
    <source>
        <strain evidence="2 3">SY3</strain>
    </source>
</reference>
<protein>
    <submittedName>
        <fullName evidence="2">Uncharacterized protein</fullName>
    </submittedName>
</protein>
<keyword evidence="1" id="KW-0812">Transmembrane</keyword>
<organism evidence="2 3">
    <name type="scientific">Ruminococcus albus SY3</name>
    <dbReference type="NCBI Taxonomy" id="1341156"/>
    <lineage>
        <taxon>Bacteria</taxon>
        <taxon>Bacillati</taxon>
        <taxon>Bacillota</taxon>
        <taxon>Clostridia</taxon>
        <taxon>Eubacteriales</taxon>
        <taxon>Oscillospiraceae</taxon>
        <taxon>Ruminococcus</taxon>
    </lineage>
</organism>
<accession>A0A011VT81</accession>